<dbReference type="InterPro" id="IPR036638">
    <property type="entry name" value="HLH_DNA-bd_sf"/>
</dbReference>
<dbReference type="AlphaFoldDB" id="A0AAJ7L8D3"/>
<dbReference type="InterPro" id="IPR011598">
    <property type="entry name" value="bHLH_dom"/>
</dbReference>
<dbReference type="GeneID" id="108864934"/>
<keyword evidence="2" id="KW-0524">Neurogenesis</keyword>
<keyword evidence="3" id="KW-0238">DNA-binding</keyword>
<gene>
    <name evidence="8" type="primary">LOC108864934</name>
</gene>
<feature type="region of interest" description="Disordered" evidence="5">
    <location>
        <begin position="119"/>
        <end position="176"/>
    </location>
</feature>
<dbReference type="GO" id="GO:0046983">
    <property type="term" value="F:protein dimerization activity"/>
    <property type="evidence" value="ECO:0007669"/>
    <property type="project" value="InterPro"/>
</dbReference>
<evidence type="ECO:0000256" key="1">
    <source>
        <dbReference type="ARBA" id="ARBA00004123"/>
    </source>
</evidence>
<evidence type="ECO:0000259" key="6">
    <source>
        <dbReference type="PROSITE" id="PS50888"/>
    </source>
</evidence>
<dbReference type="RefSeq" id="XP_018496956.1">
    <property type="nucleotide sequence ID" value="XM_018641440.1"/>
</dbReference>
<protein>
    <submittedName>
        <fullName evidence="8">Achaete-scute homolog 2-like</fullName>
    </submittedName>
</protein>
<name>A0AAJ7L8D3_9ACAR</name>
<dbReference type="PANTHER" id="PTHR23349">
    <property type="entry name" value="BASIC HELIX-LOOP-HELIX TRANSCRIPTION FACTOR, TWIST"/>
    <property type="match status" value="1"/>
</dbReference>
<dbReference type="Pfam" id="PF00010">
    <property type="entry name" value="HLH"/>
    <property type="match status" value="1"/>
</dbReference>
<dbReference type="Gene3D" id="4.10.280.10">
    <property type="entry name" value="Helix-loop-helix DNA-binding domain"/>
    <property type="match status" value="1"/>
</dbReference>
<dbReference type="GO" id="GO:0000977">
    <property type="term" value="F:RNA polymerase II transcription regulatory region sequence-specific DNA binding"/>
    <property type="evidence" value="ECO:0007669"/>
    <property type="project" value="TreeGrafter"/>
</dbReference>
<comment type="subcellular location">
    <subcellularLocation>
        <location evidence="1">Nucleus</location>
    </subcellularLocation>
</comment>
<evidence type="ECO:0000313" key="7">
    <source>
        <dbReference type="Proteomes" id="UP000694867"/>
    </source>
</evidence>
<feature type="compositionally biased region" description="Low complexity" evidence="5">
    <location>
        <begin position="130"/>
        <end position="168"/>
    </location>
</feature>
<keyword evidence="4" id="KW-0539">Nucleus</keyword>
<reference evidence="8" key="1">
    <citation type="submission" date="2025-08" db="UniProtKB">
        <authorList>
            <consortium name="RefSeq"/>
        </authorList>
    </citation>
    <scope>IDENTIFICATION</scope>
</reference>
<feature type="domain" description="BHLH" evidence="6">
    <location>
        <begin position="56"/>
        <end position="108"/>
    </location>
</feature>
<dbReference type="FunFam" id="4.10.280.10:FF:000029">
    <property type="entry name" value="Achaete-scute family bHLH transcription factor 1"/>
    <property type="match status" value="1"/>
</dbReference>
<organism evidence="7 8">
    <name type="scientific">Galendromus occidentalis</name>
    <name type="common">western predatory mite</name>
    <dbReference type="NCBI Taxonomy" id="34638"/>
    <lineage>
        <taxon>Eukaryota</taxon>
        <taxon>Metazoa</taxon>
        <taxon>Ecdysozoa</taxon>
        <taxon>Arthropoda</taxon>
        <taxon>Chelicerata</taxon>
        <taxon>Arachnida</taxon>
        <taxon>Acari</taxon>
        <taxon>Parasitiformes</taxon>
        <taxon>Mesostigmata</taxon>
        <taxon>Gamasina</taxon>
        <taxon>Phytoseioidea</taxon>
        <taxon>Phytoseiidae</taxon>
        <taxon>Typhlodrominae</taxon>
        <taxon>Galendromus</taxon>
    </lineage>
</organism>
<proteinExistence type="predicted"/>
<dbReference type="CDD" id="cd11418">
    <property type="entry name" value="bHLH_TS_ASCL"/>
    <property type="match status" value="1"/>
</dbReference>
<dbReference type="PANTHER" id="PTHR23349:SF108">
    <property type="entry name" value="BHLH DOMAIN-CONTAINING PROTEIN"/>
    <property type="match status" value="1"/>
</dbReference>
<dbReference type="GO" id="GO:0007399">
    <property type="term" value="P:nervous system development"/>
    <property type="evidence" value="ECO:0007669"/>
    <property type="project" value="UniProtKB-KW"/>
</dbReference>
<sequence>MDDSLFDVNAAMNGISSHFNTAGMTAAGNSMHHHVETPRGRNSLRRYANVPPGYTDTVLRRNERERNRVRQVNHGFVVLRQKIPIEKGNKKMSKVETLRLAAKYIRQLQCVIQSADQMTRQPVGPPAEFSSSNSFPSSTLQSSVYESPTTSPSTFSLSPTTSPQSPHSLNTSNDAMPSVPVYQQDWFHF</sequence>
<dbReference type="GO" id="GO:0000981">
    <property type="term" value="F:DNA-binding transcription factor activity, RNA polymerase II-specific"/>
    <property type="evidence" value="ECO:0007669"/>
    <property type="project" value="TreeGrafter"/>
</dbReference>
<dbReference type="SUPFAM" id="SSF47459">
    <property type="entry name" value="HLH, helix-loop-helix DNA-binding domain"/>
    <property type="match status" value="1"/>
</dbReference>
<dbReference type="GO" id="GO:0005634">
    <property type="term" value="C:nucleus"/>
    <property type="evidence" value="ECO:0007669"/>
    <property type="project" value="UniProtKB-SubCell"/>
</dbReference>
<keyword evidence="7" id="KW-1185">Reference proteome</keyword>
<dbReference type="PROSITE" id="PS50888">
    <property type="entry name" value="BHLH"/>
    <property type="match status" value="1"/>
</dbReference>
<accession>A0AAJ7L8D3</accession>
<evidence type="ECO:0000256" key="4">
    <source>
        <dbReference type="ARBA" id="ARBA00023242"/>
    </source>
</evidence>
<evidence type="ECO:0000256" key="2">
    <source>
        <dbReference type="ARBA" id="ARBA00022902"/>
    </source>
</evidence>
<dbReference type="InterPro" id="IPR050283">
    <property type="entry name" value="E-box_TF_Regulators"/>
</dbReference>
<dbReference type="SMART" id="SM00353">
    <property type="entry name" value="HLH"/>
    <property type="match status" value="1"/>
</dbReference>
<evidence type="ECO:0000313" key="8">
    <source>
        <dbReference type="RefSeq" id="XP_018496956.1"/>
    </source>
</evidence>
<evidence type="ECO:0000256" key="3">
    <source>
        <dbReference type="ARBA" id="ARBA00023125"/>
    </source>
</evidence>
<evidence type="ECO:0000256" key="5">
    <source>
        <dbReference type="SAM" id="MobiDB-lite"/>
    </source>
</evidence>
<dbReference type="KEGG" id="goe:108864934"/>
<dbReference type="Proteomes" id="UP000694867">
    <property type="component" value="Unplaced"/>
</dbReference>